<keyword evidence="1" id="KW-0479">Metal-binding</keyword>
<reference evidence="5" key="1">
    <citation type="journal article" date="2020" name="Stud. Mycol.">
        <title>101 Dothideomycetes genomes: A test case for predicting lifestyles and emergence of pathogens.</title>
        <authorList>
            <person name="Haridas S."/>
            <person name="Albert R."/>
            <person name="Binder M."/>
            <person name="Bloem J."/>
            <person name="LaButti K."/>
            <person name="Salamov A."/>
            <person name="Andreopoulos B."/>
            <person name="Baker S."/>
            <person name="Barry K."/>
            <person name="Bills G."/>
            <person name="Bluhm B."/>
            <person name="Cannon C."/>
            <person name="Castanera R."/>
            <person name="Culley D."/>
            <person name="Daum C."/>
            <person name="Ezra D."/>
            <person name="Gonzalez J."/>
            <person name="Henrissat B."/>
            <person name="Kuo A."/>
            <person name="Liang C."/>
            <person name="Lipzen A."/>
            <person name="Lutzoni F."/>
            <person name="Magnuson J."/>
            <person name="Mondo S."/>
            <person name="Nolan M."/>
            <person name="Ohm R."/>
            <person name="Pangilinan J."/>
            <person name="Park H.-J."/>
            <person name="Ramirez L."/>
            <person name="Alfaro M."/>
            <person name="Sun H."/>
            <person name="Tritt A."/>
            <person name="Yoshinaga Y."/>
            <person name="Zwiers L.-H."/>
            <person name="Turgeon B."/>
            <person name="Goodwin S."/>
            <person name="Spatafora J."/>
            <person name="Crous P."/>
            <person name="Grigoriev I."/>
        </authorList>
    </citation>
    <scope>NUCLEOTIDE SEQUENCE [LARGE SCALE GENOMIC DNA]</scope>
    <source>
        <strain evidence="5">CBS 304.66</strain>
    </source>
</reference>
<dbReference type="GO" id="GO:0008270">
    <property type="term" value="F:zinc ion binding"/>
    <property type="evidence" value="ECO:0007669"/>
    <property type="project" value="UniProtKB-KW"/>
</dbReference>
<evidence type="ECO:0000313" key="5">
    <source>
        <dbReference type="Proteomes" id="UP000800093"/>
    </source>
</evidence>
<dbReference type="AlphaFoldDB" id="A0A9P4N726"/>
<feature type="compositionally biased region" description="Polar residues" evidence="2">
    <location>
        <begin position="321"/>
        <end position="334"/>
    </location>
</feature>
<evidence type="ECO:0000256" key="1">
    <source>
        <dbReference type="PROSITE-ProRule" id="PRU00042"/>
    </source>
</evidence>
<proteinExistence type="predicted"/>
<dbReference type="InterPro" id="IPR013087">
    <property type="entry name" value="Znf_C2H2_type"/>
</dbReference>
<protein>
    <recommendedName>
        <fullName evidence="3">C2H2-type domain-containing protein</fullName>
    </recommendedName>
</protein>
<feature type="compositionally biased region" description="Low complexity" evidence="2">
    <location>
        <begin position="310"/>
        <end position="320"/>
    </location>
</feature>
<dbReference type="PROSITE" id="PS50157">
    <property type="entry name" value="ZINC_FINGER_C2H2_2"/>
    <property type="match status" value="1"/>
</dbReference>
<dbReference type="SMART" id="SM00355">
    <property type="entry name" value="ZnF_C2H2"/>
    <property type="match status" value="2"/>
</dbReference>
<sequence>MAVVPENEPAHYKNIQYKPSLIKSESAVSLGHVPSPSCVICNLSVSTQDILKIHTKDQHHKGDVWYCHCCAKPFKSRADLIKHHSDEHDCSPCAENILRRCLLRINGKNKCEDCKCAEKARRAPSAFGCGFCGGLVSGRDTWFKHINQCGRNPATLSLWDFSLELRALIYYHPELNKAFRTIVQASGHPPGALLEWQENYRAEELLKDLQFWGYNKDRAKMLATEALNMHMTNCNCNVSIPLSSITGRDGRTAQTTMKMTPAVFDTNTLSLPTQAQGYYAKRRSPASEYLVFQGQGILQDGFQNEITSTDNLSDSTSDWSPKSQSIMHRSTKPGNQPVSEIMDIFLNSSMIDSGEDHMQFIIT</sequence>
<keyword evidence="1" id="KW-0862">Zinc</keyword>
<keyword evidence="5" id="KW-1185">Reference proteome</keyword>
<evidence type="ECO:0000313" key="4">
    <source>
        <dbReference type="EMBL" id="KAF2265604.1"/>
    </source>
</evidence>
<comment type="caution">
    <text evidence="4">The sequence shown here is derived from an EMBL/GenBank/DDBJ whole genome shotgun (WGS) entry which is preliminary data.</text>
</comment>
<accession>A0A9P4N726</accession>
<evidence type="ECO:0000256" key="2">
    <source>
        <dbReference type="SAM" id="MobiDB-lite"/>
    </source>
</evidence>
<dbReference type="Proteomes" id="UP000800093">
    <property type="component" value="Unassembled WGS sequence"/>
</dbReference>
<gene>
    <name evidence="4" type="ORF">CC78DRAFT_598823</name>
</gene>
<feature type="domain" description="C2H2-type" evidence="3">
    <location>
        <begin position="65"/>
        <end position="88"/>
    </location>
</feature>
<name>A0A9P4N726_9PLEO</name>
<dbReference type="PROSITE" id="PS00028">
    <property type="entry name" value="ZINC_FINGER_C2H2_1"/>
    <property type="match status" value="1"/>
</dbReference>
<keyword evidence="1" id="KW-0863">Zinc-finger</keyword>
<evidence type="ECO:0000259" key="3">
    <source>
        <dbReference type="PROSITE" id="PS50157"/>
    </source>
</evidence>
<organism evidence="4 5">
    <name type="scientific">Lojkania enalia</name>
    <dbReference type="NCBI Taxonomy" id="147567"/>
    <lineage>
        <taxon>Eukaryota</taxon>
        <taxon>Fungi</taxon>
        <taxon>Dikarya</taxon>
        <taxon>Ascomycota</taxon>
        <taxon>Pezizomycotina</taxon>
        <taxon>Dothideomycetes</taxon>
        <taxon>Pleosporomycetidae</taxon>
        <taxon>Pleosporales</taxon>
        <taxon>Pleosporales incertae sedis</taxon>
        <taxon>Lojkania</taxon>
    </lineage>
</organism>
<feature type="region of interest" description="Disordered" evidence="2">
    <location>
        <begin position="310"/>
        <end position="334"/>
    </location>
</feature>
<dbReference type="EMBL" id="ML986604">
    <property type="protein sequence ID" value="KAF2265604.1"/>
    <property type="molecule type" value="Genomic_DNA"/>
</dbReference>